<gene>
    <name evidence="2" type="ORF">FPZ12_001720</name>
</gene>
<proteinExistence type="predicted"/>
<comment type="caution">
    <text evidence="2">The sequence shown here is derived from an EMBL/GenBank/DDBJ whole genome shotgun (WGS) entry which is preliminary data.</text>
</comment>
<evidence type="ECO:0000313" key="3">
    <source>
        <dbReference type="Proteomes" id="UP000319769"/>
    </source>
</evidence>
<keyword evidence="3" id="KW-1185">Reference proteome</keyword>
<dbReference type="Pfam" id="PF14082">
    <property type="entry name" value="SduA_C"/>
    <property type="match status" value="1"/>
</dbReference>
<sequence>MSYPLISDNTFRSRDPASEVTCRTLAGILGPVGYRSGFTLVCLLEDTLKLTRSGVVRGHIDEALAFTNSGPDTGGHRYPRGRRLVTHLENAANAATEAGEENVARRLDDFAEYASGDIPLSLLERWYIPEQQEMDDELARRLLEVGLRRSADIVGQFVHFRPEAGAGEVHDWLARVATEMHRWTTGEDRRGGVKLPRYAKDPLVWLERIQLVLDSSSASSEVPPEIADELAGLAGSEVLARAVQWKRRRSALERLRAVVEDPASSEQQIQAELRQQTWIFGGRYVRTLDRSSLTTTDSLDIPLLRGDGSLHVVELKKASVPNLVEQRLSHPTVGPDVHRAVLQATNYLRSLDEQRATILAEHNIEARRASATVLIGHAGFLRGKYEPAEISAAFRTYNAALSRIEVMTYDELLESAGRTLELDDAEL</sequence>
<dbReference type="RefSeq" id="WP_144753484.1">
    <property type="nucleotide sequence ID" value="NZ_VMNW02000002.1"/>
</dbReference>
<evidence type="ECO:0000313" key="2">
    <source>
        <dbReference type="EMBL" id="KAA9166311.1"/>
    </source>
</evidence>
<protein>
    <submittedName>
        <fullName evidence="2">DUF4263 domain-containing protein</fullName>
    </submittedName>
</protein>
<dbReference type="EMBL" id="VMNW02000002">
    <property type="protein sequence ID" value="KAA9166311.1"/>
    <property type="molecule type" value="Genomic_DNA"/>
</dbReference>
<dbReference type="InterPro" id="IPR025359">
    <property type="entry name" value="SduA_C"/>
</dbReference>
<reference evidence="2" key="1">
    <citation type="submission" date="2019-09" db="EMBL/GenBank/DDBJ databases">
        <authorList>
            <person name="Teo W.F.A."/>
            <person name="Duangmal K."/>
        </authorList>
    </citation>
    <scope>NUCLEOTIDE SEQUENCE [LARGE SCALE GENOMIC DNA]</scope>
    <source>
        <strain evidence="2">K81G1</strain>
    </source>
</reference>
<name>A0A5N0VNV8_9PSEU</name>
<feature type="domain" description="Shedu protein SduA C-terminal" evidence="1">
    <location>
        <begin position="264"/>
        <end position="413"/>
    </location>
</feature>
<accession>A0A5N0VNV8</accession>
<dbReference type="OrthoDB" id="5148202at2"/>
<evidence type="ECO:0000259" key="1">
    <source>
        <dbReference type="Pfam" id="PF14082"/>
    </source>
</evidence>
<organism evidence="2 3">
    <name type="scientific">Amycolatopsis acidicola</name>
    <dbReference type="NCBI Taxonomy" id="2596893"/>
    <lineage>
        <taxon>Bacteria</taxon>
        <taxon>Bacillati</taxon>
        <taxon>Actinomycetota</taxon>
        <taxon>Actinomycetes</taxon>
        <taxon>Pseudonocardiales</taxon>
        <taxon>Pseudonocardiaceae</taxon>
        <taxon>Amycolatopsis</taxon>
    </lineage>
</organism>
<dbReference type="Proteomes" id="UP000319769">
    <property type="component" value="Unassembled WGS sequence"/>
</dbReference>
<dbReference type="AlphaFoldDB" id="A0A5N0VNV8"/>